<protein>
    <submittedName>
        <fullName evidence="1">Uncharacterized protein</fullName>
    </submittedName>
</protein>
<sequence length="165" mass="17907">MESTFVLKDFKSFQCSSPSDFDKKFFGEQSLLAALSLEQLSTSKVSYDPAADWSDSKASMLASLCLSDIVSPCRGLPPHGPNTQEAGDCDKLSVPVLGKISTPHILLQKPKNVTGFDQSYGDLTASQVSWDVSLIKAENSPMFCVECQEQTRSPNLHHSASEVST</sequence>
<dbReference type="AlphaFoldDB" id="A0A834CA90"/>
<gene>
    <name evidence="1" type="ORF">FQA47_025576</name>
</gene>
<reference evidence="1" key="1">
    <citation type="journal article" name="BMC Genomics">
        <title>Long-read sequencing and de novo genome assembly of marine medaka (Oryzias melastigma).</title>
        <authorList>
            <person name="Liang P."/>
            <person name="Saqib H.S.A."/>
            <person name="Ni X."/>
            <person name="Shen Y."/>
        </authorList>
    </citation>
    <scope>NUCLEOTIDE SEQUENCE</scope>
    <source>
        <strain evidence="1">Bigg-433</strain>
    </source>
</reference>
<comment type="caution">
    <text evidence="1">The sequence shown here is derived from an EMBL/GenBank/DDBJ whole genome shotgun (WGS) entry which is preliminary data.</text>
</comment>
<evidence type="ECO:0000313" key="1">
    <source>
        <dbReference type="EMBL" id="KAF6728587.1"/>
    </source>
</evidence>
<accession>A0A834CA90</accession>
<name>A0A834CA90_ORYME</name>
<dbReference type="Proteomes" id="UP000646548">
    <property type="component" value="Unassembled WGS sequence"/>
</dbReference>
<organism evidence="1 2">
    <name type="scientific">Oryzias melastigma</name>
    <name type="common">Marine medaka</name>
    <dbReference type="NCBI Taxonomy" id="30732"/>
    <lineage>
        <taxon>Eukaryota</taxon>
        <taxon>Metazoa</taxon>
        <taxon>Chordata</taxon>
        <taxon>Craniata</taxon>
        <taxon>Vertebrata</taxon>
        <taxon>Euteleostomi</taxon>
        <taxon>Actinopterygii</taxon>
        <taxon>Neopterygii</taxon>
        <taxon>Teleostei</taxon>
        <taxon>Neoteleostei</taxon>
        <taxon>Acanthomorphata</taxon>
        <taxon>Ovalentaria</taxon>
        <taxon>Atherinomorphae</taxon>
        <taxon>Beloniformes</taxon>
        <taxon>Adrianichthyidae</taxon>
        <taxon>Oryziinae</taxon>
        <taxon>Oryzias</taxon>
    </lineage>
</organism>
<proteinExistence type="predicted"/>
<evidence type="ECO:0000313" key="2">
    <source>
        <dbReference type="Proteomes" id="UP000646548"/>
    </source>
</evidence>
<dbReference type="OrthoDB" id="8853457at2759"/>
<dbReference type="EMBL" id="WKFB01000277">
    <property type="protein sequence ID" value="KAF6728587.1"/>
    <property type="molecule type" value="Genomic_DNA"/>
</dbReference>